<dbReference type="STRING" id="879819.A0A0J0XTD7"/>
<evidence type="ECO:0000256" key="5">
    <source>
        <dbReference type="ARBA" id="ARBA00023242"/>
    </source>
</evidence>
<dbReference type="PROSITE" id="PS50023">
    <property type="entry name" value="LIM_DOMAIN_2"/>
    <property type="match status" value="2"/>
</dbReference>
<evidence type="ECO:0000256" key="6">
    <source>
        <dbReference type="PROSITE-ProRule" id="PRU00125"/>
    </source>
</evidence>
<dbReference type="SUPFAM" id="SSF57716">
    <property type="entry name" value="Glucocorticoid receptor-like (DNA-binding domain)"/>
    <property type="match status" value="3"/>
</dbReference>
<dbReference type="InterPro" id="IPR000198">
    <property type="entry name" value="RhoGAP_dom"/>
</dbReference>
<feature type="region of interest" description="Disordered" evidence="7">
    <location>
        <begin position="686"/>
        <end position="730"/>
    </location>
</feature>
<feature type="compositionally biased region" description="Low complexity" evidence="7">
    <location>
        <begin position="500"/>
        <end position="510"/>
    </location>
</feature>
<dbReference type="GO" id="GO:0007165">
    <property type="term" value="P:signal transduction"/>
    <property type="evidence" value="ECO:0007669"/>
    <property type="project" value="InterPro"/>
</dbReference>
<feature type="compositionally biased region" description="Polar residues" evidence="7">
    <location>
        <begin position="123"/>
        <end position="142"/>
    </location>
</feature>
<dbReference type="InterPro" id="IPR008936">
    <property type="entry name" value="Rho_GTPase_activation_prot"/>
</dbReference>
<feature type="region of interest" description="Disordered" evidence="7">
    <location>
        <begin position="804"/>
        <end position="834"/>
    </location>
</feature>
<feature type="compositionally biased region" description="Polar residues" evidence="7">
    <location>
        <begin position="76"/>
        <end position="88"/>
    </location>
</feature>
<dbReference type="CDD" id="cd09391">
    <property type="entry name" value="LIM1_Lrg1p_like"/>
    <property type="match status" value="1"/>
</dbReference>
<evidence type="ECO:0000259" key="8">
    <source>
        <dbReference type="PROSITE" id="PS50023"/>
    </source>
</evidence>
<dbReference type="PANTHER" id="PTHR24215:SF10">
    <property type="entry name" value="RHO-GTPASE-ACTIVATING PROTEIN LRG1"/>
    <property type="match status" value="1"/>
</dbReference>
<evidence type="ECO:0000256" key="1">
    <source>
        <dbReference type="ARBA" id="ARBA00004123"/>
    </source>
</evidence>
<dbReference type="EMBL" id="KQ087187">
    <property type="protein sequence ID" value="KLT44340.1"/>
    <property type="molecule type" value="Genomic_DNA"/>
</dbReference>
<accession>A0A0J0XTD7</accession>
<feature type="domain" description="LIM zinc-binding" evidence="8">
    <location>
        <begin position="366"/>
        <end position="425"/>
    </location>
</feature>
<name>A0A0J0XTD7_9TREE</name>
<dbReference type="InterPro" id="IPR001781">
    <property type="entry name" value="Znf_LIM"/>
</dbReference>
<feature type="compositionally biased region" description="Low complexity" evidence="7">
    <location>
        <begin position="36"/>
        <end position="55"/>
    </location>
</feature>
<evidence type="ECO:0000256" key="2">
    <source>
        <dbReference type="ARBA" id="ARBA00022723"/>
    </source>
</evidence>
<dbReference type="Gene3D" id="2.10.110.10">
    <property type="entry name" value="Cysteine Rich Protein"/>
    <property type="match status" value="3"/>
</dbReference>
<comment type="subcellular location">
    <subcellularLocation>
        <location evidence="1">Nucleus</location>
    </subcellularLocation>
</comment>
<dbReference type="Pfam" id="PF00620">
    <property type="entry name" value="RhoGAP"/>
    <property type="match status" value="1"/>
</dbReference>
<feature type="compositionally biased region" description="Polar residues" evidence="7">
    <location>
        <begin position="1544"/>
        <end position="1555"/>
    </location>
</feature>
<dbReference type="Pfam" id="PF00412">
    <property type="entry name" value="LIM"/>
    <property type="match status" value="2"/>
</dbReference>
<dbReference type="Gene3D" id="1.10.555.10">
    <property type="entry name" value="Rho GTPase activation protein"/>
    <property type="match status" value="1"/>
</dbReference>
<dbReference type="RefSeq" id="XP_018280831.1">
    <property type="nucleotide sequence ID" value="XM_018419640.1"/>
</dbReference>
<keyword evidence="3" id="KW-0677">Repeat</keyword>
<sequence length="1582" mass="173242">MTSPNFNGPGASRRDSAAIQASSLGGHHSGMLAQPSGYYVGNSGAGGSSSSSSSYAQADRLDRPSLDNMGGASGSRRPSANSIQSSHHSTSPNLISNPPLSPTSVSSSSTYPWMTPRGEYSDMSASGTLSSSPQAAMSQLPQHYQLPSPMDHPRKHYNLLRIATPNDRNAHSPSTDDTEEGAPRSAPSVSSPLAGPAQPFAGTPLRSASDPSRTGDQGSGRSSPMTSPAGGPDPQAAYFKSRSQDGSGLPLPRRGSSFTNMAALEHQARRSDTPTSTTSSQQATTLQIQQQPPPNTKRSGSTTSCAKCGNTVHGQFVRALHQVYHLDCFRCKDCDKVVAQKFFPIEDEGSQYPLCERDYFARLGLICAKCDQALRSSYITACGQKFHVEHFSCSVCDTVFGANDSYYEHRGHAYCHYHYSISFANKCVGCETAILKQFVEINRNGKDECWHPECYMIHKFWNVRLASRNFATPANATPVSSSLSLMEITTKGGMKPMTHTSSPSGSTSPGWGNDMTAEELKERQIAMELKVSQIWLVLSGFEESSAACIGEMLRVVNERKLLDVILVAEKFILHVETLFAVIDDLEAQFAKVGAKGMSHSREAKHLCRKLVNFFQMLSQITPQSFPDMKTLLLQVTQLAHYLKITIRIALTGAIKLDREQSNPEAMTNALARLHLLALDGADPSLQKRGDYAAPTTPLEPWTGNESPEEMARRSYDSLTRNPKGHTSSTQSVAYGYRSLACEVTGETTLRGPQDDNFIPNDGCVRCNENVEDDCIRLGMWNRWHSECVECRNCGDNAANVNIEHSPGVRPSADEDSHEGSTTHAPEPPNKILHQRRLPPRAGDFVFESPQQKYAPADIVWCNLHRTASAIPGFQSVSRLEQFAFLLHVALRRLYLHFREHHHISSVLTRPESHDVKRVKSVTLDRKLSSTARVPQRSTVIDSPRPRMADENGYVVPAAKEPVAPIVMTPTDSEHGSQASTVDVIRPAFARNNTSVRILSEAQEQPHDQSLLSMTHVNDGLSPLMAEKRSKEPDAITLNDIPLLAQAQQKGSRLDAQPLVAELKPLEAMVIRHFALLHLQKTGLGHLVEPEDLMDMLEVRRGQWWNFKLFKNNAKKDQKRKGIFGVPIEVLVDRTGSDSQQGISPNVLLRVPEFIEEITATMRQQDMAVEGIFRKNGNIRRLAATTEMLDSNYGSVNLSEENPVQLAALLKKFLREIPDPLLTFRLHKLWCAAASMPNPQDRIRCLHLLMMLLPKPNRDTIEVVFVFLRWVASFSGQNEDSGSKMDLANLATVITPNILYGKGQQAQREESFIAITAVQTLLEKQDDFYRVPPELNYVLQEKVSKLFSRDTDLAPKEVYKLCQKYYIKRGLQQPHGQGGSQTNLQAIGNPGMAQKQSFSGPSGGGHPRPPDPRLSAAQSPQPYRSDSWNDEKPAPSEESNATLRAAPPGPGGSDSRPMSWAHGPPLTSPGMSGTSTPTGHATAVTSANQTPNANVYNAANPPTGLTMPMPTINGQPAPAVISPGGTYGHAMPMPSPQWRGPFQGPASNGSRQSSRGSAPPSPGVAADERRSFQMERGPSRDRP</sequence>
<evidence type="ECO:0000256" key="7">
    <source>
        <dbReference type="SAM" id="MobiDB-lite"/>
    </source>
</evidence>
<keyword evidence="5" id="KW-0539">Nucleus</keyword>
<feature type="region of interest" description="Disordered" evidence="7">
    <location>
        <begin position="1371"/>
        <end position="1485"/>
    </location>
</feature>
<feature type="compositionally biased region" description="Polar residues" evidence="7">
    <location>
        <begin position="209"/>
        <end position="226"/>
    </location>
</feature>
<dbReference type="PROSITE" id="PS50238">
    <property type="entry name" value="RHOGAP"/>
    <property type="match status" value="1"/>
</dbReference>
<feature type="compositionally biased region" description="Polar residues" evidence="7">
    <location>
        <begin position="716"/>
        <end position="730"/>
    </location>
</feature>
<dbReference type="GO" id="GO:0005634">
    <property type="term" value="C:nucleus"/>
    <property type="evidence" value="ECO:0007669"/>
    <property type="project" value="UniProtKB-SubCell"/>
</dbReference>
<dbReference type="SMART" id="SM00324">
    <property type="entry name" value="RhoGAP"/>
    <property type="match status" value="1"/>
</dbReference>
<dbReference type="PROSITE" id="PS00478">
    <property type="entry name" value="LIM_DOMAIN_1"/>
    <property type="match status" value="1"/>
</dbReference>
<feature type="compositionally biased region" description="Low complexity" evidence="7">
    <location>
        <begin position="1462"/>
        <end position="1478"/>
    </location>
</feature>
<keyword evidence="2 6" id="KW-0479">Metal-binding</keyword>
<evidence type="ECO:0000259" key="9">
    <source>
        <dbReference type="PROSITE" id="PS50238"/>
    </source>
</evidence>
<dbReference type="SMART" id="SM00132">
    <property type="entry name" value="LIM"/>
    <property type="match status" value="3"/>
</dbReference>
<feature type="region of interest" description="Disordered" evidence="7">
    <location>
        <begin position="1514"/>
        <end position="1582"/>
    </location>
</feature>
<dbReference type="CDD" id="cd09392">
    <property type="entry name" value="LIM2_Lrg1p_like"/>
    <property type="match status" value="1"/>
</dbReference>
<feature type="region of interest" description="Disordered" evidence="7">
    <location>
        <begin position="494"/>
        <end position="514"/>
    </location>
</feature>
<evidence type="ECO:0000313" key="10">
    <source>
        <dbReference type="EMBL" id="KLT44340.1"/>
    </source>
</evidence>
<feature type="region of interest" description="Disordered" evidence="7">
    <location>
        <begin position="1"/>
        <end position="303"/>
    </location>
</feature>
<dbReference type="PANTHER" id="PTHR24215">
    <property type="entry name" value="RHO-GTPASE-ACTIVATING PROTEIN LRG1"/>
    <property type="match status" value="1"/>
</dbReference>
<dbReference type="GO" id="GO:0046872">
    <property type="term" value="F:metal ion binding"/>
    <property type="evidence" value="ECO:0007669"/>
    <property type="project" value="UniProtKB-KW"/>
</dbReference>
<evidence type="ECO:0000256" key="3">
    <source>
        <dbReference type="ARBA" id="ARBA00022737"/>
    </source>
</evidence>
<proteinExistence type="predicted"/>
<dbReference type="GO" id="GO:0005737">
    <property type="term" value="C:cytoplasm"/>
    <property type="evidence" value="ECO:0007669"/>
    <property type="project" value="TreeGrafter"/>
</dbReference>
<feature type="domain" description="Rho-GAP" evidence="9">
    <location>
        <begin position="1125"/>
        <end position="1328"/>
    </location>
</feature>
<protein>
    <recommendedName>
        <fullName evidence="12">RhoGAP-domain-containing protein</fullName>
    </recommendedName>
</protein>
<dbReference type="OrthoDB" id="20689at2759"/>
<evidence type="ECO:0000256" key="4">
    <source>
        <dbReference type="ARBA" id="ARBA00022833"/>
    </source>
</evidence>
<keyword evidence="11" id="KW-1185">Reference proteome</keyword>
<feature type="compositionally biased region" description="Low complexity" evidence="7">
    <location>
        <begin position="273"/>
        <end position="290"/>
    </location>
</feature>
<dbReference type="SUPFAM" id="SSF48350">
    <property type="entry name" value="GTPase activation domain, GAP"/>
    <property type="match status" value="1"/>
</dbReference>
<feature type="compositionally biased region" description="Basic and acidic residues" evidence="7">
    <location>
        <begin position="811"/>
        <end position="820"/>
    </location>
</feature>
<evidence type="ECO:0000313" key="11">
    <source>
        <dbReference type="Proteomes" id="UP000053611"/>
    </source>
</evidence>
<feature type="compositionally biased region" description="Low complexity" evidence="7">
    <location>
        <begin position="89"/>
        <end position="112"/>
    </location>
</feature>
<feature type="compositionally biased region" description="Polar residues" evidence="7">
    <location>
        <begin position="1415"/>
        <end position="1425"/>
    </location>
</feature>
<dbReference type="GO" id="GO:0030036">
    <property type="term" value="P:actin cytoskeleton organization"/>
    <property type="evidence" value="ECO:0007669"/>
    <property type="project" value="TreeGrafter"/>
</dbReference>
<evidence type="ECO:0008006" key="12">
    <source>
        <dbReference type="Google" id="ProtNLM"/>
    </source>
</evidence>
<reference evidence="10 11" key="1">
    <citation type="submission" date="2015-03" db="EMBL/GenBank/DDBJ databases">
        <title>Genomics and transcriptomics of the oil-accumulating basidiomycete yeast T. oleaginosus allow insights into substrate utilization and the diverse evolutionary trajectories of mating systems in fungi.</title>
        <authorList>
            <consortium name="DOE Joint Genome Institute"/>
            <person name="Kourist R."/>
            <person name="Kracht O."/>
            <person name="Bracharz F."/>
            <person name="Lipzen A."/>
            <person name="Nolan M."/>
            <person name="Ohm R."/>
            <person name="Grigoriev I."/>
            <person name="Sun S."/>
            <person name="Heitman J."/>
            <person name="Bruck T."/>
            <person name="Nowrousian M."/>
        </authorList>
    </citation>
    <scope>NUCLEOTIDE SEQUENCE [LARGE SCALE GENOMIC DNA]</scope>
    <source>
        <strain evidence="10 11">IBC0246</strain>
    </source>
</reference>
<organism evidence="10 11">
    <name type="scientific">Cutaneotrichosporon oleaginosum</name>
    <dbReference type="NCBI Taxonomy" id="879819"/>
    <lineage>
        <taxon>Eukaryota</taxon>
        <taxon>Fungi</taxon>
        <taxon>Dikarya</taxon>
        <taxon>Basidiomycota</taxon>
        <taxon>Agaricomycotina</taxon>
        <taxon>Tremellomycetes</taxon>
        <taxon>Trichosporonales</taxon>
        <taxon>Trichosporonaceae</taxon>
        <taxon>Cutaneotrichosporon</taxon>
    </lineage>
</organism>
<dbReference type="GO" id="GO:0030695">
    <property type="term" value="F:GTPase regulator activity"/>
    <property type="evidence" value="ECO:0007669"/>
    <property type="project" value="UniProtKB-ARBA"/>
</dbReference>
<keyword evidence="6" id="KW-0440">LIM domain</keyword>
<gene>
    <name evidence="10" type="ORF">CC85DRAFT_16009</name>
</gene>
<feature type="compositionally biased region" description="Basic and acidic residues" evidence="7">
    <location>
        <begin position="1565"/>
        <end position="1582"/>
    </location>
</feature>
<keyword evidence="4 6" id="KW-0862">Zinc</keyword>
<feature type="domain" description="LIM zinc-binding" evidence="8">
    <location>
        <begin position="303"/>
        <end position="365"/>
    </location>
</feature>
<dbReference type="GeneID" id="28980243"/>
<dbReference type="Proteomes" id="UP000053611">
    <property type="component" value="Unassembled WGS sequence"/>
</dbReference>